<name>A0A4R5ATG0_9ACTN</name>
<keyword evidence="1" id="KW-0732">Signal</keyword>
<dbReference type="OrthoDB" id="3480256at2"/>
<reference evidence="2 3" key="1">
    <citation type="submission" date="2019-03" db="EMBL/GenBank/DDBJ databases">
        <title>Draft genome sequences of novel Actinobacteria.</title>
        <authorList>
            <person name="Sahin N."/>
            <person name="Ay H."/>
            <person name="Saygin H."/>
        </authorList>
    </citation>
    <scope>NUCLEOTIDE SEQUENCE [LARGE SCALE GENOMIC DNA]</scope>
    <source>
        <strain evidence="2 3">DSM 45941</strain>
    </source>
</reference>
<feature type="signal peptide" evidence="1">
    <location>
        <begin position="1"/>
        <end position="28"/>
    </location>
</feature>
<organism evidence="2 3">
    <name type="scientific">Actinomadura darangshiensis</name>
    <dbReference type="NCBI Taxonomy" id="705336"/>
    <lineage>
        <taxon>Bacteria</taxon>
        <taxon>Bacillati</taxon>
        <taxon>Actinomycetota</taxon>
        <taxon>Actinomycetes</taxon>
        <taxon>Streptosporangiales</taxon>
        <taxon>Thermomonosporaceae</taxon>
        <taxon>Actinomadura</taxon>
    </lineage>
</organism>
<sequence>MRKLTRNALTVTAVAASAIALTSVPASAAGTWTVSPGGNISGSNTRPLTAVDTTTGSPVVCDVSTATGTAQSGSGLSGDGIASLTDVQFSTPGNPNDWCTGPVGIVVQVTATNLPWTFNAASYDSASGVTSGSLTGVSATIHGSDECDASITGPGGAPGTIEGSYTNGANTLGVTGGNLEVTTVDADCDPSLIGVGDQVVLDGEYTVTPGQTITSP</sequence>
<evidence type="ECO:0000313" key="3">
    <source>
        <dbReference type="Proteomes" id="UP000295578"/>
    </source>
</evidence>
<evidence type="ECO:0008006" key="4">
    <source>
        <dbReference type="Google" id="ProtNLM"/>
    </source>
</evidence>
<comment type="caution">
    <text evidence="2">The sequence shown here is derived from an EMBL/GenBank/DDBJ whole genome shotgun (WGS) entry which is preliminary data.</text>
</comment>
<gene>
    <name evidence="2" type="ORF">E1293_27000</name>
</gene>
<dbReference type="RefSeq" id="WP_132200295.1">
    <property type="nucleotide sequence ID" value="NZ_SMKY01000144.1"/>
</dbReference>
<evidence type="ECO:0000256" key="1">
    <source>
        <dbReference type="SAM" id="SignalP"/>
    </source>
</evidence>
<dbReference type="EMBL" id="SMKY01000144">
    <property type="protein sequence ID" value="TDD76558.1"/>
    <property type="molecule type" value="Genomic_DNA"/>
</dbReference>
<dbReference type="Proteomes" id="UP000295578">
    <property type="component" value="Unassembled WGS sequence"/>
</dbReference>
<proteinExistence type="predicted"/>
<keyword evidence="3" id="KW-1185">Reference proteome</keyword>
<evidence type="ECO:0000313" key="2">
    <source>
        <dbReference type="EMBL" id="TDD76558.1"/>
    </source>
</evidence>
<protein>
    <recommendedName>
        <fullName evidence="4">Secreted protein</fullName>
    </recommendedName>
</protein>
<dbReference type="AlphaFoldDB" id="A0A4R5ATG0"/>
<feature type="chain" id="PRO_5020393195" description="Secreted protein" evidence="1">
    <location>
        <begin position="29"/>
        <end position="216"/>
    </location>
</feature>
<accession>A0A4R5ATG0</accession>